<comment type="caution">
    <text evidence="3">The sequence shown here is derived from an EMBL/GenBank/DDBJ whole genome shotgun (WGS) entry which is preliminary data.</text>
</comment>
<proteinExistence type="inferred from homology"/>
<dbReference type="InterPro" id="IPR016047">
    <property type="entry name" value="M23ase_b-sheet_dom"/>
</dbReference>
<dbReference type="PROSITE" id="PS51257">
    <property type="entry name" value="PROKAR_LIPOPROTEIN"/>
    <property type="match status" value="1"/>
</dbReference>
<comment type="similarity">
    <text evidence="1">Belongs to the E.coli NlpD/Haemophilus LppB family.</text>
</comment>
<evidence type="ECO:0000313" key="3">
    <source>
        <dbReference type="EMBL" id="MBO0334644.1"/>
    </source>
</evidence>
<accession>A0ABS3F8E8</accession>
<dbReference type="InterPro" id="IPR018392">
    <property type="entry name" value="LysM"/>
</dbReference>
<dbReference type="EMBL" id="JAFLNC010000004">
    <property type="protein sequence ID" value="MBO0334644.1"/>
    <property type="molecule type" value="Genomic_DNA"/>
</dbReference>
<name>A0ABS3F8E8_9PROT</name>
<dbReference type="CDD" id="cd12797">
    <property type="entry name" value="M23_peptidase"/>
    <property type="match status" value="1"/>
</dbReference>
<dbReference type="RefSeq" id="WP_207046645.1">
    <property type="nucleotide sequence ID" value="NZ_JAFLNC010000004.1"/>
</dbReference>
<dbReference type="InterPro" id="IPR036779">
    <property type="entry name" value="LysM_dom_sf"/>
</dbReference>
<dbReference type="PANTHER" id="PTHR21666:SF263">
    <property type="entry name" value="MUREIN HYDROLASE ACTIVATOR NLPD"/>
    <property type="match status" value="1"/>
</dbReference>
<dbReference type="Gene3D" id="3.10.350.10">
    <property type="entry name" value="LysM domain"/>
    <property type="match status" value="2"/>
</dbReference>
<evidence type="ECO:0000256" key="1">
    <source>
        <dbReference type="ARBA" id="ARBA00038420"/>
    </source>
</evidence>
<dbReference type="Proteomes" id="UP000664761">
    <property type="component" value="Unassembled WGS sequence"/>
</dbReference>
<dbReference type="Gene3D" id="2.70.70.10">
    <property type="entry name" value="Glucose Permease (Domain IIA)"/>
    <property type="match status" value="1"/>
</dbReference>
<evidence type="ECO:0000313" key="4">
    <source>
        <dbReference type="Proteomes" id="UP000664761"/>
    </source>
</evidence>
<dbReference type="SUPFAM" id="SSF51261">
    <property type="entry name" value="Duplicated hybrid motif"/>
    <property type="match status" value="1"/>
</dbReference>
<reference evidence="3 4" key="1">
    <citation type="submission" date="2021-03" db="EMBL/GenBank/DDBJ databases">
        <title>Sneathiella sp. CAU 1612 isolated from Kang Won-do.</title>
        <authorList>
            <person name="Kim W."/>
        </authorList>
    </citation>
    <scope>NUCLEOTIDE SEQUENCE [LARGE SCALE GENOMIC DNA]</scope>
    <source>
        <strain evidence="3 4">CAU 1612</strain>
    </source>
</reference>
<feature type="domain" description="LysM" evidence="2">
    <location>
        <begin position="67"/>
        <end position="111"/>
    </location>
</feature>
<dbReference type="InterPro" id="IPR050570">
    <property type="entry name" value="Cell_wall_metabolism_enzyme"/>
</dbReference>
<dbReference type="PANTHER" id="PTHR21666">
    <property type="entry name" value="PEPTIDASE-RELATED"/>
    <property type="match status" value="1"/>
</dbReference>
<feature type="domain" description="LysM" evidence="2">
    <location>
        <begin position="115"/>
        <end position="159"/>
    </location>
</feature>
<keyword evidence="4" id="KW-1185">Reference proteome</keyword>
<dbReference type="PROSITE" id="PS51782">
    <property type="entry name" value="LYSM"/>
    <property type="match status" value="2"/>
</dbReference>
<gene>
    <name evidence="3" type="ORF">J0X12_13535</name>
</gene>
<dbReference type="SUPFAM" id="SSF54106">
    <property type="entry name" value="LysM domain"/>
    <property type="match status" value="2"/>
</dbReference>
<dbReference type="CDD" id="cd00118">
    <property type="entry name" value="LysM"/>
    <property type="match status" value="1"/>
</dbReference>
<organism evidence="3 4">
    <name type="scientific">Sneathiella sedimenti</name>
    <dbReference type="NCBI Taxonomy" id="2816034"/>
    <lineage>
        <taxon>Bacteria</taxon>
        <taxon>Pseudomonadati</taxon>
        <taxon>Pseudomonadota</taxon>
        <taxon>Alphaproteobacteria</taxon>
        <taxon>Sneathiellales</taxon>
        <taxon>Sneathiellaceae</taxon>
        <taxon>Sneathiella</taxon>
    </lineage>
</organism>
<dbReference type="Pfam" id="PF01476">
    <property type="entry name" value="LysM"/>
    <property type="match status" value="2"/>
</dbReference>
<evidence type="ECO:0000259" key="2">
    <source>
        <dbReference type="PROSITE" id="PS51782"/>
    </source>
</evidence>
<protein>
    <submittedName>
        <fullName evidence="3">LysM peptidoglycan-binding domain-containing M23 family metallopeptidase</fullName>
    </submittedName>
</protein>
<sequence length="388" mass="42059">MARYVSFFSRVACVSLLLPLMAGCLYDDYLPRYQSAKVIHVPKPELVTAKVVMPDDFSPYYQDLSYQYVTVRSGDTLSGVATRSNVPVQAVIAMNNMREPYMIYPGQQLKVPAFHVHSVRPGETLYAISRVYDVEMSEVAHFNFLDVPYTLMPGTKLKIPLKTQGEVRVASADMNAWPAAKPATAATSTQPVKRVVINSLPQVVAVPQPQPKATPAVVAPKAAAPAVNTAPAPKEAEPGYQVAKLDIPPVPTRKYTTKAPPQRSGKAFSWPVKGQVISGFGKKKTGYHNDGVNIAVKEGTPIRAAENGVVSYVGNEMRSFGNLILISHADGYVTAYGHTERATVTKGDTVKKGEVIAYAGSSGSVTRSQLHFEIRKEGRAINPVAMLD</sequence>
<dbReference type="SMART" id="SM00257">
    <property type="entry name" value="LysM"/>
    <property type="match status" value="2"/>
</dbReference>
<dbReference type="Pfam" id="PF01551">
    <property type="entry name" value="Peptidase_M23"/>
    <property type="match status" value="1"/>
</dbReference>
<dbReference type="InterPro" id="IPR011055">
    <property type="entry name" value="Dup_hybrid_motif"/>
</dbReference>